<organism evidence="3 4">
    <name type="scientific">Faecalibacterium prausnitzii</name>
    <dbReference type="NCBI Taxonomy" id="853"/>
    <lineage>
        <taxon>Bacteria</taxon>
        <taxon>Bacillati</taxon>
        <taxon>Bacillota</taxon>
        <taxon>Clostridia</taxon>
        <taxon>Eubacteriales</taxon>
        <taxon>Oscillospiraceae</taxon>
        <taxon>Faecalibacterium</taxon>
    </lineage>
</organism>
<dbReference type="InterPro" id="IPR036264">
    <property type="entry name" value="Bact_exopeptidase_dim_dom"/>
</dbReference>
<reference evidence="3 4" key="1">
    <citation type="journal article" date="2017" name="Front. Microbiol.">
        <title>New Insights into the Diversity of the Genus Faecalibacterium.</title>
        <authorList>
            <person name="Benevides L."/>
            <person name="Burman S."/>
            <person name="Martin R."/>
            <person name="Robert V."/>
            <person name="Thomas M."/>
            <person name="Miquel S."/>
            <person name="Chain F."/>
            <person name="Sokol H."/>
            <person name="Bermudez-Humaran L.G."/>
            <person name="Morrison M."/>
            <person name="Langella P."/>
            <person name="Azevedo V.A."/>
            <person name="Chatel J.M."/>
            <person name="Soares S."/>
        </authorList>
    </citation>
    <scope>NUCLEOTIDE SEQUENCE [LARGE SCALE GENOMIC DNA]</scope>
    <source>
        <strain evidence="3 4">CNCM I 4542</strain>
    </source>
</reference>
<evidence type="ECO:0000313" key="4">
    <source>
        <dbReference type="Proteomes" id="UP000221015"/>
    </source>
</evidence>
<dbReference type="InterPro" id="IPR002933">
    <property type="entry name" value="Peptidase_M20"/>
</dbReference>
<dbReference type="EMBL" id="NMTS02000102">
    <property type="protein sequence ID" value="PLK28311.1"/>
    <property type="molecule type" value="Genomic_DNA"/>
</dbReference>
<dbReference type="Pfam" id="PF01546">
    <property type="entry name" value="Peptidase_M20"/>
    <property type="match status" value="1"/>
</dbReference>
<dbReference type="SUPFAM" id="SSF55031">
    <property type="entry name" value="Bacterial exopeptidase dimerisation domain"/>
    <property type="match status" value="1"/>
</dbReference>
<dbReference type="Gene3D" id="3.40.630.10">
    <property type="entry name" value="Zn peptidases"/>
    <property type="match status" value="1"/>
</dbReference>
<dbReference type="Pfam" id="PF07687">
    <property type="entry name" value="M20_dimer"/>
    <property type="match status" value="1"/>
</dbReference>
<dbReference type="GO" id="GO:0046872">
    <property type="term" value="F:metal ion binding"/>
    <property type="evidence" value="ECO:0007669"/>
    <property type="project" value="UniProtKB-KW"/>
</dbReference>
<dbReference type="InterPro" id="IPR011650">
    <property type="entry name" value="Peptidase_M20_dimer"/>
</dbReference>
<name>A0A2J4JKC4_9FIRM</name>
<sequence>MIEKEELDRFIASCKDEQAELLMTLGRIPAPSHHEEKRAAFCKKWFEHEGCNEVWIDEAQNVICKFNCDRYDEITVMMAHMDVVFNDTEELPMRRDGDILRAPGIGDDTANLVNLMLATRFLVQHKDRLHTGLMIVANSCEEGLGNLKGCKEIFNNYGDRIRRFYSFDGYMSQCTSIAVGSHRYRMQVQCPGGHSYLDFGKDNAIQIAAEIIHELYRITPPQQEYTTYNVGRIEGGSTVNSIAQEVTLLYEYRSASEACLQVMKGELNRVVNEFRAKGKKINLEVLGVRPGCGDGDKTELKKWTSENAACIRQYYEGELDLGPYSTDANIPLSRNVLANTIGTVKGAGAHTRAEWVDLKSLPAGLGIVLSLMNRYLD</sequence>
<evidence type="ECO:0000256" key="1">
    <source>
        <dbReference type="ARBA" id="ARBA00022723"/>
    </source>
</evidence>
<gene>
    <name evidence="3" type="ORF">CGS50_013705</name>
</gene>
<dbReference type="InterPro" id="IPR050072">
    <property type="entry name" value="Peptidase_M20A"/>
</dbReference>
<dbReference type="PANTHER" id="PTHR43808:SF17">
    <property type="entry name" value="PEPTIDASE M20"/>
    <property type="match status" value="1"/>
</dbReference>
<dbReference type="RefSeq" id="WP_097774502.1">
    <property type="nucleotide sequence ID" value="NZ_CABMES010000016.1"/>
</dbReference>
<evidence type="ECO:0000256" key="2">
    <source>
        <dbReference type="ARBA" id="ARBA00022801"/>
    </source>
</evidence>
<accession>A0A2J4JKC4</accession>
<proteinExistence type="predicted"/>
<comment type="caution">
    <text evidence="3">The sequence shown here is derived from an EMBL/GenBank/DDBJ whole genome shotgun (WGS) entry which is preliminary data.</text>
</comment>
<keyword evidence="2" id="KW-0378">Hydrolase</keyword>
<dbReference type="Gene3D" id="3.30.70.360">
    <property type="match status" value="1"/>
</dbReference>
<evidence type="ECO:0000313" key="3">
    <source>
        <dbReference type="EMBL" id="PLK28311.1"/>
    </source>
</evidence>
<protein>
    <submittedName>
        <fullName evidence="3">Peptidase</fullName>
    </submittedName>
</protein>
<dbReference type="SUPFAM" id="SSF53187">
    <property type="entry name" value="Zn-dependent exopeptidases"/>
    <property type="match status" value="1"/>
</dbReference>
<dbReference type="PANTHER" id="PTHR43808">
    <property type="entry name" value="ACETYLORNITHINE DEACETYLASE"/>
    <property type="match status" value="1"/>
</dbReference>
<keyword evidence="1" id="KW-0479">Metal-binding</keyword>
<dbReference type="Proteomes" id="UP000221015">
    <property type="component" value="Unassembled WGS sequence"/>
</dbReference>
<dbReference type="AlphaFoldDB" id="A0A2J4JKC4"/>
<dbReference type="GO" id="GO:0016787">
    <property type="term" value="F:hydrolase activity"/>
    <property type="evidence" value="ECO:0007669"/>
    <property type="project" value="UniProtKB-KW"/>
</dbReference>